<accession>A0ACB5TTX3</accession>
<evidence type="ECO:0000313" key="2">
    <source>
        <dbReference type="Proteomes" id="UP001165101"/>
    </source>
</evidence>
<sequence length="970" mass="113177">MLLLMKMNMKIHLRILNYLLFGYVQSPLLEYINLDESILSVSIHKNQNLLSNDRLNEAIESIFVDVSCLVGIKINDAVRSPYLSSMLNYIAGLGPNKALSLIKGIEVNGGSLLKREDLILKGLTTKNVFMNCSPFLEIPLPSRYDKETEPLDATRIHPEDYELARKMAVDALDLSEEVKAEVEDEDGGVIAALYNEGTEKLDDLLLERYADQLEENGHKKRATLELIKEELQTNYEELRKPFHILSEEEVFQLLTNETKENFQSGILISSIIQRADNRYLLSVTQSGVICNLSRSSIFPYGDQTSLTAKFSIGQAIQSVIKSVDYSNFRCELSMLKEDMNKAVIKRFAKNEGTWDFKAERDDKQSEVQKEEQEERNKRVIKHPLFRNFDSRQAEAYLAGRSNGDYVIRPSSKGPDHITVTWKIDNLLYQHIDVIELDKPNEYSIGRTLQVGEFKYHDLDELIVSHVEQIHNKVEEMINHEKFRKGGLQEVKEWLTRYSEANKSRSYYTFCYNHKSPGWFFLLFKLNPQSSIVTWNVKAIPTGFFFSGNVYPDMTSLCNGFKTVVANKRNHRGQQQQQQHQQHQQSYQQPPQSQSQYNQSRGENLNFFEKNLINYIPIIGDLYYQYYIPEDISLIPSEPRDIRLLAIGDPQINGNWPKTKYIKRLDNFGNDYYIGHIYNVMKNRLRPTHVTVMGDLFSSQWILDSEFFNRTRRYMTRLFPRPQQETLEQFKVIDKHQTLDFRSHKAWFKESLENGLFDSEEFYHYEDVYNWSNDGEFDETNPLFINITGNHDIGYGDSTYQHMTRWRKLFGKENFWIEFDNGKESAYRIIVLNSLFLDGPLMHDEFKQATWKFIEVLNKRQYNGSSILFTHIPMYKREGLCVDGPKFELYTKETCLGGEFRIGLLKSQNHLSYETSQRVMNAIFKDNGKSGIIMTGHDHEGCQNYYNFENESNEWVASKEIDSDRTFQSSR</sequence>
<protein>
    <submittedName>
        <fullName evidence="1">Unnamed protein product</fullName>
    </submittedName>
</protein>
<dbReference type="EMBL" id="BSXV01002017">
    <property type="protein sequence ID" value="GME94631.1"/>
    <property type="molecule type" value="Genomic_DNA"/>
</dbReference>
<reference evidence="1" key="1">
    <citation type="submission" date="2023-04" db="EMBL/GenBank/DDBJ databases">
        <title>Candida boidinii NBRC 1967.</title>
        <authorList>
            <person name="Ichikawa N."/>
            <person name="Sato H."/>
            <person name="Tonouchi N."/>
        </authorList>
    </citation>
    <scope>NUCLEOTIDE SEQUENCE</scope>
    <source>
        <strain evidence="1">NBRC 1967</strain>
    </source>
</reference>
<keyword evidence="2" id="KW-1185">Reference proteome</keyword>
<organism evidence="1 2">
    <name type="scientific">Candida boidinii</name>
    <name type="common">Yeast</name>
    <dbReference type="NCBI Taxonomy" id="5477"/>
    <lineage>
        <taxon>Eukaryota</taxon>
        <taxon>Fungi</taxon>
        <taxon>Dikarya</taxon>
        <taxon>Ascomycota</taxon>
        <taxon>Saccharomycotina</taxon>
        <taxon>Pichiomycetes</taxon>
        <taxon>Pichiales</taxon>
        <taxon>Pichiaceae</taxon>
        <taxon>Ogataea</taxon>
        <taxon>Ogataea/Candida clade</taxon>
    </lineage>
</organism>
<comment type="caution">
    <text evidence="1">The sequence shown here is derived from an EMBL/GenBank/DDBJ whole genome shotgun (WGS) entry which is preliminary data.</text>
</comment>
<evidence type="ECO:0000313" key="1">
    <source>
        <dbReference type="EMBL" id="GME94631.1"/>
    </source>
</evidence>
<name>A0ACB5TTX3_CANBO</name>
<dbReference type="Proteomes" id="UP001165101">
    <property type="component" value="Unassembled WGS sequence"/>
</dbReference>
<gene>
    <name evidence="1" type="ORF">Cboi01_000359000</name>
</gene>
<proteinExistence type="predicted"/>